<feature type="compositionally biased region" description="Basic and acidic residues" evidence="6">
    <location>
        <begin position="74"/>
        <end position="91"/>
    </location>
</feature>
<feature type="region of interest" description="Disordered" evidence="6">
    <location>
        <begin position="287"/>
        <end position="308"/>
    </location>
</feature>
<dbReference type="Pfam" id="PF00069">
    <property type="entry name" value="Pkinase"/>
    <property type="match status" value="1"/>
</dbReference>
<evidence type="ECO:0000313" key="9">
    <source>
        <dbReference type="Proteomes" id="UP000053890"/>
    </source>
</evidence>
<proteinExistence type="inferred from homology"/>
<dbReference type="GeneID" id="28973384"/>
<dbReference type="EMBL" id="KQ474093">
    <property type="protein sequence ID" value="KPV71538.1"/>
    <property type="molecule type" value="Genomic_DNA"/>
</dbReference>
<dbReference type="InterPro" id="IPR000719">
    <property type="entry name" value="Prot_kinase_dom"/>
</dbReference>
<evidence type="ECO:0000256" key="2">
    <source>
        <dbReference type="ARBA" id="ARBA00022741"/>
    </source>
</evidence>
<dbReference type="OMA" id="NDSYHRE"/>
<organism evidence="8 9">
    <name type="scientific">Rhodotorula graminis (strain WP1)</name>
    <dbReference type="NCBI Taxonomy" id="578459"/>
    <lineage>
        <taxon>Eukaryota</taxon>
        <taxon>Fungi</taxon>
        <taxon>Dikarya</taxon>
        <taxon>Basidiomycota</taxon>
        <taxon>Pucciniomycotina</taxon>
        <taxon>Microbotryomycetes</taxon>
        <taxon>Sporidiobolales</taxon>
        <taxon>Sporidiobolaceae</taxon>
        <taxon>Rhodotorula</taxon>
    </lineage>
</organism>
<dbReference type="InterPro" id="IPR008271">
    <property type="entry name" value="Ser/Thr_kinase_AS"/>
</dbReference>
<feature type="region of interest" description="Disordered" evidence="6">
    <location>
        <begin position="565"/>
        <end position="658"/>
    </location>
</feature>
<keyword evidence="2" id="KW-0547">Nucleotide-binding</keyword>
<keyword evidence="4" id="KW-0067">ATP-binding</keyword>
<gene>
    <name evidence="8" type="ORF">RHOBADRAFT_30943</name>
</gene>
<dbReference type="SMART" id="SM00220">
    <property type="entry name" value="S_TKc"/>
    <property type="match status" value="1"/>
</dbReference>
<evidence type="ECO:0000256" key="3">
    <source>
        <dbReference type="ARBA" id="ARBA00022777"/>
    </source>
</evidence>
<sequence>MSGTDDEGEVDGDEDDDEGDETPPAEAVGTIGPPPSVCPLCLQDLPRGPGSPSSRAHRRPRATLRGWLLPLPAGEHDGEATESEGHGRWSDSEVDLDLDDRRRTVARGGYGSRTVDGQSYFDLLSEVNSRATTPSSTGARARALPTPTGAHETVAGAAGPAAAGRDGRLDEGQMNEGYFARFFEELQLLGKGGQGSVYLVRHVLNGEALGLYACKKIPVGDSTPSLLSILREVHLLESATHANITRYHHAWLETSPSRSAFAPPVPTLHILMEFANGGSLQGFVDARKGTSTPTGEEGGRERARRARREGRERAVHLLRVEDIMTLFQDIVEGLSFLHGRNILHLDLKAENVLLHWDDDALLPTCKLSDFGNATSDSYHAERRGGSGTLLYTPPEAFFLSPHTGQLPPPDRATDMWALGLVLYLLCYFALPYASAEGDDTGEMEDEVKRYGGFHPFAPLPPAASARHDLPPSLLALLQALIHRSPTRRPLCERVLRAIDGVRIELKRGWRSAGRDGEGEEVVLAAPRGRWAAKQSFVSERPPLWRPQRGRSVSRLESARLGDRAVEVEVEEPESRDDSEWRVSPPLQRRPASSRTSSTPSLLSRSRSSSLPPLPPPSRPPLPLPPPSITPPSRPSTPPTKQDAAQRPERPAVVGSERQRVARSAETGIATAVALSAAMLKLFFLARLASSSPAPPTCAPPHVGPTACTTSVVPLSVVALLVLETALDFALADPSWTAAIALVHVVALRWL</sequence>
<dbReference type="GO" id="GO:0004672">
    <property type="term" value="F:protein kinase activity"/>
    <property type="evidence" value="ECO:0007669"/>
    <property type="project" value="InterPro"/>
</dbReference>
<feature type="region of interest" description="Disordered" evidence="6">
    <location>
        <begin position="130"/>
        <end position="165"/>
    </location>
</feature>
<evidence type="ECO:0000256" key="4">
    <source>
        <dbReference type="ARBA" id="ARBA00022840"/>
    </source>
</evidence>
<dbReference type="InterPro" id="IPR050339">
    <property type="entry name" value="CC_SR_Kinase"/>
</dbReference>
<reference evidence="8 9" key="1">
    <citation type="journal article" date="2015" name="Front. Microbiol.">
        <title>Genome sequence of the plant growth promoting endophytic yeast Rhodotorula graminis WP1.</title>
        <authorList>
            <person name="Firrincieli A."/>
            <person name="Otillar R."/>
            <person name="Salamov A."/>
            <person name="Schmutz J."/>
            <person name="Khan Z."/>
            <person name="Redman R.S."/>
            <person name="Fleck N.D."/>
            <person name="Lindquist E."/>
            <person name="Grigoriev I.V."/>
            <person name="Doty S.L."/>
        </authorList>
    </citation>
    <scope>NUCLEOTIDE SEQUENCE [LARGE SCALE GENOMIC DNA]</scope>
    <source>
        <strain evidence="8 9">WP1</strain>
    </source>
</reference>
<keyword evidence="1" id="KW-0808">Transferase</keyword>
<dbReference type="GO" id="GO:0005737">
    <property type="term" value="C:cytoplasm"/>
    <property type="evidence" value="ECO:0007669"/>
    <property type="project" value="TreeGrafter"/>
</dbReference>
<dbReference type="Gene3D" id="3.30.200.20">
    <property type="entry name" value="Phosphorylase Kinase, domain 1"/>
    <property type="match status" value="1"/>
</dbReference>
<dbReference type="Proteomes" id="UP000053890">
    <property type="component" value="Unassembled WGS sequence"/>
</dbReference>
<dbReference type="GO" id="GO:0005634">
    <property type="term" value="C:nucleus"/>
    <property type="evidence" value="ECO:0007669"/>
    <property type="project" value="TreeGrafter"/>
</dbReference>
<feature type="compositionally biased region" description="Low complexity" evidence="6">
    <location>
        <begin position="155"/>
        <end position="164"/>
    </location>
</feature>
<feature type="compositionally biased region" description="Acidic residues" evidence="6">
    <location>
        <begin position="1"/>
        <end position="23"/>
    </location>
</feature>
<keyword evidence="3" id="KW-0418">Kinase</keyword>
<evidence type="ECO:0000256" key="6">
    <source>
        <dbReference type="SAM" id="MobiDB-lite"/>
    </source>
</evidence>
<dbReference type="Gene3D" id="1.10.510.10">
    <property type="entry name" value="Transferase(Phosphotransferase) domain 1"/>
    <property type="match status" value="1"/>
</dbReference>
<evidence type="ECO:0000313" key="8">
    <source>
        <dbReference type="EMBL" id="KPV71538.1"/>
    </source>
</evidence>
<dbReference type="PANTHER" id="PTHR11042:SF138">
    <property type="entry name" value="SERINE_THREONINE-PROTEIN KINASE IKS1-RELATED"/>
    <property type="match status" value="1"/>
</dbReference>
<comment type="similarity">
    <text evidence="5">Belongs to the protein kinase superfamily. Ser/Thr protein kinase family. GCN2 subfamily.</text>
</comment>
<dbReference type="InterPro" id="IPR011009">
    <property type="entry name" value="Kinase-like_dom_sf"/>
</dbReference>
<feature type="region of interest" description="Disordered" evidence="6">
    <location>
        <begin position="1"/>
        <end position="92"/>
    </location>
</feature>
<accession>A0A0P9GFD7</accession>
<feature type="domain" description="Protein kinase" evidence="7">
    <location>
        <begin position="183"/>
        <end position="505"/>
    </location>
</feature>
<evidence type="ECO:0000256" key="5">
    <source>
        <dbReference type="ARBA" id="ARBA00037982"/>
    </source>
</evidence>
<evidence type="ECO:0000259" key="7">
    <source>
        <dbReference type="PROSITE" id="PS50011"/>
    </source>
</evidence>
<dbReference type="PANTHER" id="PTHR11042">
    <property type="entry name" value="EUKARYOTIC TRANSLATION INITIATION FACTOR 2-ALPHA KINASE EIF2-ALPHA KINASE -RELATED"/>
    <property type="match status" value="1"/>
</dbReference>
<name>A0A0P9GFD7_RHOGW</name>
<feature type="compositionally biased region" description="Low complexity" evidence="6">
    <location>
        <begin position="588"/>
        <end position="610"/>
    </location>
</feature>
<dbReference type="PROSITE" id="PS50011">
    <property type="entry name" value="PROTEIN_KINASE_DOM"/>
    <property type="match status" value="1"/>
</dbReference>
<protein>
    <recommendedName>
        <fullName evidence="7">Protein kinase domain-containing protein</fullName>
    </recommendedName>
</protein>
<dbReference type="OrthoDB" id="1405469at2759"/>
<keyword evidence="9" id="KW-1185">Reference proteome</keyword>
<dbReference type="GO" id="GO:0005524">
    <property type="term" value="F:ATP binding"/>
    <property type="evidence" value="ECO:0007669"/>
    <property type="project" value="UniProtKB-KW"/>
</dbReference>
<dbReference type="PROSITE" id="PS00108">
    <property type="entry name" value="PROTEIN_KINASE_ST"/>
    <property type="match status" value="1"/>
</dbReference>
<evidence type="ECO:0000256" key="1">
    <source>
        <dbReference type="ARBA" id="ARBA00022679"/>
    </source>
</evidence>
<dbReference type="STRING" id="578459.A0A0P9GFD7"/>
<dbReference type="RefSeq" id="XP_018267587.1">
    <property type="nucleotide sequence ID" value="XM_018412935.1"/>
</dbReference>
<dbReference type="AlphaFoldDB" id="A0A0P9GFD7"/>
<dbReference type="SUPFAM" id="SSF56112">
    <property type="entry name" value="Protein kinase-like (PK-like)"/>
    <property type="match status" value="1"/>
</dbReference>
<feature type="compositionally biased region" description="Pro residues" evidence="6">
    <location>
        <begin position="611"/>
        <end position="637"/>
    </location>
</feature>